<dbReference type="Proteomes" id="UP001181355">
    <property type="component" value="Chromosome"/>
</dbReference>
<feature type="domain" description="GGDEF" evidence="4">
    <location>
        <begin position="470"/>
        <end position="620"/>
    </location>
</feature>
<dbReference type="PROSITE" id="PS50887">
    <property type="entry name" value="GGDEF"/>
    <property type="match status" value="1"/>
</dbReference>
<dbReference type="SUPFAM" id="SSF54631">
    <property type="entry name" value="CBS-domain pair"/>
    <property type="match status" value="1"/>
</dbReference>
<evidence type="ECO:0000313" key="6">
    <source>
        <dbReference type="EMBL" id="WMW78997.1"/>
    </source>
</evidence>
<dbReference type="SMART" id="SM00267">
    <property type="entry name" value="GGDEF"/>
    <property type="match status" value="1"/>
</dbReference>
<evidence type="ECO:0000313" key="7">
    <source>
        <dbReference type="Proteomes" id="UP001181355"/>
    </source>
</evidence>
<proteinExistence type="predicted"/>
<reference evidence="6" key="1">
    <citation type="submission" date="2023-09" db="EMBL/GenBank/DDBJ databases">
        <title>Undibacterium sp. 20NA77.5 isolated from freshwater.</title>
        <authorList>
            <person name="Le V."/>
            <person name="Ko S.-R."/>
            <person name="Ahn C.-Y."/>
            <person name="Oh H.-M."/>
        </authorList>
    </citation>
    <scope>NUCLEOTIDE SEQUENCE</scope>
    <source>
        <strain evidence="6">20NA77.5</strain>
    </source>
</reference>
<dbReference type="InterPro" id="IPR001633">
    <property type="entry name" value="EAL_dom"/>
</dbReference>
<dbReference type="Gene3D" id="3.30.70.270">
    <property type="match status" value="1"/>
</dbReference>
<dbReference type="CDD" id="cd01949">
    <property type="entry name" value="GGDEF"/>
    <property type="match status" value="1"/>
</dbReference>
<dbReference type="EMBL" id="CP133720">
    <property type="protein sequence ID" value="WMW78997.1"/>
    <property type="molecule type" value="Genomic_DNA"/>
</dbReference>
<dbReference type="InterPro" id="IPR000644">
    <property type="entry name" value="CBS_dom"/>
</dbReference>
<evidence type="ECO:0000256" key="1">
    <source>
        <dbReference type="PROSITE-ProRule" id="PRU00703"/>
    </source>
</evidence>
<dbReference type="NCBIfam" id="TIGR00254">
    <property type="entry name" value="GGDEF"/>
    <property type="match status" value="1"/>
</dbReference>
<dbReference type="InterPro" id="IPR000160">
    <property type="entry name" value="GGDEF_dom"/>
</dbReference>
<dbReference type="Pfam" id="PF00563">
    <property type="entry name" value="EAL"/>
    <property type="match status" value="1"/>
</dbReference>
<dbReference type="InterPro" id="IPR029787">
    <property type="entry name" value="Nucleotide_cyclase"/>
</dbReference>
<name>A0ABY9RCL6_9BURK</name>
<dbReference type="CDD" id="cd04598">
    <property type="entry name" value="CBS_pair_GGDEF_EAL"/>
    <property type="match status" value="1"/>
</dbReference>
<evidence type="ECO:0000256" key="2">
    <source>
        <dbReference type="SAM" id="MobiDB-lite"/>
    </source>
</evidence>
<feature type="domain" description="EAL" evidence="3">
    <location>
        <begin position="40"/>
        <end position="290"/>
    </location>
</feature>
<dbReference type="PROSITE" id="PS50883">
    <property type="entry name" value="EAL"/>
    <property type="match status" value="1"/>
</dbReference>
<dbReference type="PANTHER" id="PTHR33121:SF76">
    <property type="entry name" value="SIGNALING PROTEIN"/>
    <property type="match status" value="1"/>
</dbReference>
<evidence type="ECO:0000259" key="4">
    <source>
        <dbReference type="PROSITE" id="PS50887"/>
    </source>
</evidence>
<feature type="region of interest" description="Disordered" evidence="2">
    <location>
        <begin position="1"/>
        <end position="26"/>
    </location>
</feature>
<gene>
    <name evidence="6" type="ORF">RF679_10020</name>
</gene>
<dbReference type="InterPro" id="IPR035919">
    <property type="entry name" value="EAL_sf"/>
</dbReference>
<sequence>MPNSHTISHGIDFNRSQMHLRKNDSRPTERVEISLESQASSLILQELLRILNTGDVTPRFQAILDLQTNHILGFEALIRGPSGSPLHAPIKLLQAAATHHLSAPIEHLCRRVILETFCSLGLPGKLFINVSPECLILKDAEFRETLQLAASLGISPDHIVIELTEYQPTHDYDALIDAVVHYRTLGFQIAIDDLGEGFSSLRLWSEIKPDYVKIDMHFVQGIDKDHVKRQFVRSIQEIAKQSSTKVIAEGIETQAELESVAEIGISYGQGYFIARPHATPTTTISAEVIQILGTRIHREKIEHQFVGSSCITEIMQLPTTVSSKTMSSDVEALFLQYEKLKVIPIVDDGTPVGIINRHTMVDRFARPYQRELYGRKPCTVFMEKDLLLVDYKTDIQKLSHAIVNAESDQLMNGILITREQRYIGMVSGADLLRAITKLQIDAARHANPLTQLPGNVPINQHIDRLLADARPFTACYCDLDHFKPFNDVYGYQRGDVVIEMTGRLLRQHIEPTLDFVGHIGGDDFVIVFESTDWESRCHKLLNAFQSQIAQFYSHEDRERGGYIAENRQGKKVFHSLISLSIGAVPIQGDFESHHQVSVAMADAKKQAKKCFGNHLFIDRRSGNK</sequence>
<feature type="domain" description="CBS" evidence="5">
    <location>
        <begin position="314"/>
        <end position="372"/>
    </location>
</feature>
<evidence type="ECO:0000259" key="5">
    <source>
        <dbReference type="PROSITE" id="PS51371"/>
    </source>
</evidence>
<dbReference type="SUPFAM" id="SSF55073">
    <property type="entry name" value="Nucleotide cyclase"/>
    <property type="match status" value="1"/>
</dbReference>
<dbReference type="InterPro" id="IPR050706">
    <property type="entry name" value="Cyclic-di-GMP_PDE-like"/>
</dbReference>
<organism evidence="6 7">
    <name type="scientific">Undibacterium cyanobacteriorum</name>
    <dbReference type="NCBI Taxonomy" id="3073561"/>
    <lineage>
        <taxon>Bacteria</taxon>
        <taxon>Pseudomonadati</taxon>
        <taxon>Pseudomonadota</taxon>
        <taxon>Betaproteobacteria</taxon>
        <taxon>Burkholderiales</taxon>
        <taxon>Oxalobacteraceae</taxon>
        <taxon>Undibacterium</taxon>
    </lineage>
</organism>
<dbReference type="CDD" id="cd01948">
    <property type="entry name" value="EAL"/>
    <property type="match status" value="1"/>
</dbReference>
<keyword evidence="7" id="KW-1185">Reference proteome</keyword>
<dbReference type="PROSITE" id="PS51371">
    <property type="entry name" value="CBS"/>
    <property type="match status" value="1"/>
</dbReference>
<dbReference type="InterPro" id="IPR046342">
    <property type="entry name" value="CBS_dom_sf"/>
</dbReference>
<dbReference type="Pfam" id="PF00990">
    <property type="entry name" value="GGDEF"/>
    <property type="match status" value="1"/>
</dbReference>
<dbReference type="InterPro" id="IPR043128">
    <property type="entry name" value="Rev_trsase/Diguanyl_cyclase"/>
</dbReference>
<dbReference type="Gene3D" id="3.20.20.450">
    <property type="entry name" value="EAL domain"/>
    <property type="match status" value="1"/>
</dbReference>
<dbReference type="SMART" id="SM00052">
    <property type="entry name" value="EAL"/>
    <property type="match status" value="1"/>
</dbReference>
<dbReference type="PANTHER" id="PTHR33121">
    <property type="entry name" value="CYCLIC DI-GMP PHOSPHODIESTERASE PDEF"/>
    <property type="match status" value="1"/>
</dbReference>
<accession>A0ABY9RCL6</accession>
<dbReference type="RefSeq" id="WP_309480498.1">
    <property type="nucleotide sequence ID" value="NZ_CP133720.1"/>
</dbReference>
<dbReference type="SUPFAM" id="SSF141868">
    <property type="entry name" value="EAL domain-like"/>
    <property type="match status" value="1"/>
</dbReference>
<dbReference type="Gene3D" id="3.10.580.10">
    <property type="entry name" value="CBS-domain"/>
    <property type="match status" value="1"/>
</dbReference>
<protein>
    <submittedName>
        <fullName evidence="6">GGDEF domain-containing protein</fullName>
    </submittedName>
</protein>
<keyword evidence="1" id="KW-0129">CBS domain</keyword>
<evidence type="ECO:0000259" key="3">
    <source>
        <dbReference type="PROSITE" id="PS50883"/>
    </source>
</evidence>